<keyword evidence="5 7" id="KW-0472">Membrane</keyword>
<dbReference type="SUPFAM" id="SSF103473">
    <property type="entry name" value="MFS general substrate transporter"/>
    <property type="match status" value="2"/>
</dbReference>
<dbReference type="InterPro" id="IPR051717">
    <property type="entry name" value="MFS_MFSD6"/>
</dbReference>
<comment type="similarity">
    <text evidence="2">Belongs to the major facilitator superfamily. MFSD6 family.</text>
</comment>
<sequence>MKTDATSPPNTDVVNPHSSLPYIHRFYLLLKGHYFLHFSAFGIIYPILNITLRARGLSNVELSYFNIGIPFLVFVTNPLLNYVADLTRRYKLMFNCVFAIATIACVAIFMLPPVKSHHIQADLIDDHELGHVLEFCASQEVGTKCASRTECGCSYGANCTIVDTVYRRNPNEMKTFSFTFSMGLKNTSKEFKDDSRSCGLQYRVPVYQRFDANNFVPFQSPRLAICEITCSIAHYCHGPRHPDQTRVVILYSLLFVLAANLLTNAIPLGVAIGFSSLHRSDIFGKQRVWGTIGFGISAFLASRLYEAFQSEYVYVIFFMIMAAICMVITGLVRIQPDKRKRHATVEEVLAEDDGQVTKKKKNKPQSTLFELIPLVKRIDVIVFLLLIFVWGMSYGVLDPYLYLYIDEFAPCQSRSIVGYMSLVSAIAEVIALFFAEKVLKFLGTNVASIIILLAFALRFAGYYFILQPFLLPIAETMHFFNFGILYVLVLQKAASIAPAGLVGTLQSLSLGINFGLARGIGLVASSFIYTLLEQRLLFLIFAIFNVICAIIFGLYFLITRKQSNDQTDLSKPPVDSDVNANEEPLLTRTTA</sequence>
<evidence type="ECO:0000313" key="10">
    <source>
        <dbReference type="EMBL" id="CAF1389755.1"/>
    </source>
</evidence>
<feature type="transmembrane region" description="Helical" evidence="7">
    <location>
        <begin position="92"/>
        <end position="111"/>
    </location>
</feature>
<accession>A0A814F5F8</accession>
<feature type="transmembrane region" description="Helical" evidence="7">
    <location>
        <begin position="536"/>
        <end position="558"/>
    </location>
</feature>
<feature type="transmembrane region" description="Helical" evidence="7">
    <location>
        <begin position="416"/>
        <end position="435"/>
    </location>
</feature>
<comment type="caution">
    <text evidence="9">The sequence shown here is derived from an EMBL/GenBank/DDBJ whole genome shotgun (WGS) entry which is preliminary data.</text>
</comment>
<proteinExistence type="inferred from homology"/>
<reference evidence="9" key="1">
    <citation type="submission" date="2021-02" db="EMBL/GenBank/DDBJ databases">
        <authorList>
            <person name="Nowell W R."/>
        </authorList>
    </citation>
    <scope>NUCLEOTIDE SEQUENCE</scope>
</reference>
<feature type="transmembrane region" description="Helical" evidence="7">
    <location>
        <begin position="510"/>
        <end position="530"/>
    </location>
</feature>
<evidence type="ECO:0000256" key="2">
    <source>
        <dbReference type="ARBA" id="ARBA00005241"/>
    </source>
</evidence>
<dbReference type="PANTHER" id="PTHR16172">
    <property type="entry name" value="MAJOR FACILITATOR SUPERFAMILY DOMAIN-CONTAINING PROTEIN 6-LIKE"/>
    <property type="match status" value="1"/>
</dbReference>
<evidence type="ECO:0000256" key="6">
    <source>
        <dbReference type="SAM" id="MobiDB-lite"/>
    </source>
</evidence>
<evidence type="ECO:0000259" key="8">
    <source>
        <dbReference type="Pfam" id="PF12832"/>
    </source>
</evidence>
<dbReference type="OrthoDB" id="515887at2759"/>
<evidence type="ECO:0000313" key="9">
    <source>
        <dbReference type="EMBL" id="CAF0978348.1"/>
    </source>
</evidence>
<feature type="transmembrane region" description="Helical" evidence="7">
    <location>
        <begin position="34"/>
        <end position="52"/>
    </location>
</feature>
<feature type="domain" description="Major facilitator superfamily associated" evidence="8">
    <location>
        <begin position="27"/>
        <end position="539"/>
    </location>
</feature>
<dbReference type="InterPro" id="IPR024989">
    <property type="entry name" value="MFS_assoc_dom"/>
</dbReference>
<feature type="transmembrane region" description="Helical" evidence="7">
    <location>
        <begin position="469"/>
        <end position="489"/>
    </location>
</feature>
<dbReference type="GO" id="GO:0016020">
    <property type="term" value="C:membrane"/>
    <property type="evidence" value="ECO:0007669"/>
    <property type="project" value="UniProtKB-SubCell"/>
</dbReference>
<dbReference type="Gene3D" id="1.20.1250.20">
    <property type="entry name" value="MFS general substrate transporter like domains"/>
    <property type="match status" value="3"/>
</dbReference>
<dbReference type="Pfam" id="PF12832">
    <property type="entry name" value="MFS_1_like"/>
    <property type="match status" value="1"/>
</dbReference>
<keyword evidence="3 7" id="KW-0812">Transmembrane</keyword>
<feature type="region of interest" description="Disordered" evidence="6">
    <location>
        <begin position="565"/>
        <end position="591"/>
    </location>
</feature>
<dbReference type="InterPro" id="IPR036259">
    <property type="entry name" value="MFS_trans_sf"/>
</dbReference>
<evidence type="ECO:0000256" key="5">
    <source>
        <dbReference type="ARBA" id="ARBA00023136"/>
    </source>
</evidence>
<dbReference type="Proteomes" id="UP000663852">
    <property type="component" value="Unassembled WGS sequence"/>
</dbReference>
<name>A0A814F5F8_ADIRI</name>
<dbReference type="PANTHER" id="PTHR16172:SF41">
    <property type="entry name" value="MAJOR FACILITATOR SUPERFAMILY DOMAIN-CONTAINING PROTEIN 6-LIKE"/>
    <property type="match status" value="1"/>
</dbReference>
<feature type="transmembrane region" description="Helical" evidence="7">
    <location>
        <begin position="249"/>
        <end position="276"/>
    </location>
</feature>
<evidence type="ECO:0000256" key="7">
    <source>
        <dbReference type="SAM" id="Phobius"/>
    </source>
</evidence>
<dbReference type="AlphaFoldDB" id="A0A814F5F8"/>
<dbReference type="EMBL" id="CAJNOR010000673">
    <property type="protein sequence ID" value="CAF0978348.1"/>
    <property type="molecule type" value="Genomic_DNA"/>
</dbReference>
<evidence type="ECO:0000313" key="11">
    <source>
        <dbReference type="Proteomes" id="UP000663828"/>
    </source>
</evidence>
<dbReference type="EMBL" id="CAJNOJ010000310">
    <property type="protein sequence ID" value="CAF1389755.1"/>
    <property type="molecule type" value="Genomic_DNA"/>
</dbReference>
<organism evidence="9 11">
    <name type="scientific">Adineta ricciae</name>
    <name type="common">Rotifer</name>
    <dbReference type="NCBI Taxonomy" id="249248"/>
    <lineage>
        <taxon>Eukaryota</taxon>
        <taxon>Metazoa</taxon>
        <taxon>Spiralia</taxon>
        <taxon>Gnathifera</taxon>
        <taxon>Rotifera</taxon>
        <taxon>Eurotatoria</taxon>
        <taxon>Bdelloidea</taxon>
        <taxon>Adinetida</taxon>
        <taxon>Adinetidae</taxon>
        <taxon>Adineta</taxon>
    </lineage>
</organism>
<protein>
    <recommendedName>
        <fullName evidence="8">Major facilitator superfamily associated domain-containing protein</fullName>
    </recommendedName>
</protein>
<feature type="transmembrane region" description="Helical" evidence="7">
    <location>
        <begin position="64"/>
        <end position="80"/>
    </location>
</feature>
<dbReference type="Proteomes" id="UP000663828">
    <property type="component" value="Unassembled WGS sequence"/>
</dbReference>
<feature type="transmembrane region" description="Helical" evidence="7">
    <location>
        <begin position="288"/>
        <end position="306"/>
    </location>
</feature>
<feature type="transmembrane region" description="Helical" evidence="7">
    <location>
        <begin position="312"/>
        <end position="332"/>
    </location>
</feature>
<evidence type="ECO:0000256" key="3">
    <source>
        <dbReference type="ARBA" id="ARBA00022692"/>
    </source>
</evidence>
<gene>
    <name evidence="10" type="ORF">EDS130_LOCUS35400</name>
    <name evidence="9" type="ORF">XAT740_LOCUS12046</name>
</gene>
<feature type="transmembrane region" description="Helical" evidence="7">
    <location>
        <begin position="378"/>
        <end position="396"/>
    </location>
</feature>
<keyword evidence="11" id="KW-1185">Reference proteome</keyword>
<evidence type="ECO:0000256" key="1">
    <source>
        <dbReference type="ARBA" id="ARBA00004141"/>
    </source>
</evidence>
<keyword evidence="4 7" id="KW-1133">Transmembrane helix</keyword>
<evidence type="ECO:0000256" key="4">
    <source>
        <dbReference type="ARBA" id="ARBA00022989"/>
    </source>
</evidence>
<comment type="subcellular location">
    <subcellularLocation>
        <location evidence="1">Membrane</location>
        <topology evidence="1">Multi-pass membrane protein</topology>
    </subcellularLocation>
</comment>
<feature type="transmembrane region" description="Helical" evidence="7">
    <location>
        <begin position="442"/>
        <end position="463"/>
    </location>
</feature>